<dbReference type="InterPro" id="IPR041679">
    <property type="entry name" value="DNA2/NAM7-like_C"/>
</dbReference>
<dbReference type="EMBL" id="JAACJK010000066">
    <property type="protein sequence ID" value="KAF5334777.1"/>
    <property type="molecule type" value="Genomic_DNA"/>
</dbReference>
<dbReference type="GO" id="GO:0030422">
    <property type="term" value="P:siRNA processing"/>
    <property type="evidence" value="ECO:0007669"/>
    <property type="project" value="TreeGrafter"/>
</dbReference>
<dbReference type="SUPFAM" id="SSF52540">
    <property type="entry name" value="P-loop containing nucleoside triphosphate hydrolases"/>
    <property type="match status" value="1"/>
</dbReference>
<keyword evidence="6" id="KW-1185">Reference proteome</keyword>
<dbReference type="GO" id="GO:0003723">
    <property type="term" value="F:RNA binding"/>
    <property type="evidence" value="ECO:0007669"/>
    <property type="project" value="UniProtKB-KW"/>
</dbReference>
<proteinExistence type="predicted"/>
<dbReference type="InterPro" id="IPR007855">
    <property type="entry name" value="RDRP"/>
</dbReference>
<sequence>MKLKALVLREHPTTTDEEWKFTVPTQYMAPAQRRERVLKVTFSDAGIVLDTDKISSNRILHSDDPTKFILLGVRRTFRFPDHPPRIVTEYLTRLFKAGLWLNGRERSCYLREANSDQELDARIYALGDYGRIMNVSKRAKRIGLLFSSAQVDLQLDPKFIADIPDIEIGDEVFSDGCGLMSKRLAITVAKKKKVVFRGTRYTPTVVQIRYLGYKGVLMLHPKMDAENVMRDGVTEHIHLAEFRASMKKFKAVGDNSFSVVGYSKPYSFGRLNNDIVVLISSLGVTNDKFLAKQQAYFDWIQDATLNVTSAIDFLSSTDKYTLAEQVFLDGLTDQHIREIKKLQVDELSRHHDKETKKFKTRMLIHQSRRLYGVCDPLQVLKEGQVHIRITTARRGPSTPIHGDVLVVRNPCLHPGDVLKLRAVARDELSHLVDCIVFASVAKPGHKPAPSMTSGGDLDGDEFFVCWDPDIVPTRTLEPYDYPPNRERKARVVTRMDLATYFASYNTSGVARVSALHNKWAIASPEGALCAECQELNALHSQSVDGAVIAMPERLKHPPEPSSPFIIDLLREQEEAFEAKFLEERSNISIMQQVEVEDPKVLLEMFLKSKNVLNALSEYEIFDLALRFSRKHKFDLLPFLPELDVSALGAMEKHVMSSTLYLSRIDYPYIWNSLFQSDILSSTDLSIQGLDSSFSLQKLYSSTVHSQATFFEYLRRATQSYTRKLLLIRTDQRFAVGIFMRGDIPWDEDPEVNDNVVVVSFLSESGATLPHQKPCTKGYKLHCSFGKMELYNKHRGDTFIFIRRSPEGLQSEVVTSIALQKISGTVQRQIGRINRTAVMNIELHVVSNQDRVAQQLFDMWYNHVPTEEQLRRFPRKAVPYRLNNIRDVDWDPPFAEPEGEEISEEENHRLREEWRQKRRLLGIIKDVFYPDLKDLVLPPGKLRKQHTENTIERPLVNASIDDFDGILEFCIAYHADDELFLVFQHSLSGELPEPEFLAKWLQRSPALVFVLLRCFPPTDELYLHPEIASLEWDLTLNIVQAIVRSANDTGIAALVALEKVAGSIASIRLADYMDLVMTTSLSVRAKTLVQEALLVLHESRLNYLPQPLPNEIVYVHKHALNIVFDRAEEASDECPCNEDGRPRAKQAVPPAQVTLFFASTSESPYAIKGDIRVDAKHSIRLHSHVRFKATSKPDNQFINTPVLDGQVIVANRGEYRFKLMQPAPPELNHMDWLVYSAGSIATSQAMLDALKTLMTEKWTCCRFYDLVTGDDSQRTHPESVSDDGEETDEAPRARKGKEREKVIGSDGEEDVDSSDDEDVEGFEFDEGHEVVVPSDVTLNDSQMLAIGSWDARLSLIWGPPGTGKTTVVVQILRSILMSFDKGKRPRILMTASTHNAVDNVLERFIRVNAQDKLVSEDEILRVATDQLKVNEDLHQYTLNDRLGGDLNQNKKLQKKAMERVKKAVLVFSTCAGAGLGILRKFNFDIAIIDEASQITEPCALIPFVKGIKKGIMVGDHVQLRPMVRKMGMALEADVSLLERLYAQEDVPGLKKTMLDVQYRSPEALNAFPSQEFYQGRLRTSESNESKLEVLKGLAFPWPVRDGSIVPTVFIQCPDEEDFGGRSKTNDGQVVSF</sequence>
<accession>A0A8H5C6A8</accession>
<dbReference type="PANTHER" id="PTHR23079">
    <property type="entry name" value="RNA-DEPENDENT RNA POLYMERASE"/>
    <property type="match status" value="1"/>
</dbReference>
<protein>
    <recommendedName>
        <fullName evidence="7">RNA-directed RNA polymerase</fullName>
    </recommendedName>
</protein>
<evidence type="ECO:0000313" key="6">
    <source>
        <dbReference type="Proteomes" id="UP000541558"/>
    </source>
</evidence>
<dbReference type="Pfam" id="PF13087">
    <property type="entry name" value="AAA_12"/>
    <property type="match status" value="1"/>
</dbReference>
<feature type="domain" description="DNA2/NAM7 helicase-like C-terminal" evidence="4">
    <location>
        <begin position="1532"/>
        <end position="1620"/>
    </location>
</feature>
<dbReference type="PANTHER" id="PTHR23079:SF55">
    <property type="entry name" value="RNA-DIRECTED RNA POLYMERASE"/>
    <property type="match status" value="1"/>
</dbReference>
<evidence type="ECO:0008006" key="7">
    <source>
        <dbReference type="Google" id="ProtNLM"/>
    </source>
</evidence>
<dbReference type="InterPro" id="IPR057596">
    <property type="entry name" value="RDRP_core"/>
</dbReference>
<comment type="caution">
    <text evidence="5">The sequence shown here is derived from an EMBL/GenBank/DDBJ whole genome shotgun (WGS) entry which is preliminary data.</text>
</comment>
<dbReference type="InterPro" id="IPR027417">
    <property type="entry name" value="P-loop_NTPase"/>
</dbReference>
<dbReference type="Proteomes" id="UP000541558">
    <property type="component" value="Unassembled WGS sequence"/>
</dbReference>
<feature type="domain" description="DNA2/NAM7 helicase helicase" evidence="3">
    <location>
        <begin position="1337"/>
        <end position="1453"/>
    </location>
</feature>
<evidence type="ECO:0000259" key="2">
    <source>
        <dbReference type="Pfam" id="PF05183"/>
    </source>
</evidence>
<dbReference type="GO" id="GO:0004386">
    <property type="term" value="F:helicase activity"/>
    <property type="evidence" value="ECO:0007669"/>
    <property type="project" value="InterPro"/>
</dbReference>
<dbReference type="OrthoDB" id="6513042at2759"/>
<evidence type="ECO:0000259" key="4">
    <source>
        <dbReference type="Pfam" id="PF13087"/>
    </source>
</evidence>
<gene>
    <name evidence="5" type="ORF">D9611_012906</name>
</gene>
<organism evidence="5 6">
    <name type="scientific">Ephemerocybe angulata</name>
    <dbReference type="NCBI Taxonomy" id="980116"/>
    <lineage>
        <taxon>Eukaryota</taxon>
        <taxon>Fungi</taxon>
        <taxon>Dikarya</taxon>
        <taxon>Basidiomycota</taxon>
        <taxon>Agaricomycotina</taxon>
        <taxon>Agaricomycetes</taxon>
        <taxon>Agaricomycetidae</taxon>
        <taxon>Agaricales</taxon>
        <taxon>Agaricineae</taxon>
        <taxon>Psathyrellaceae</taxon>
        <taxon>Ephemerocybe</taxon>
    </lineage>
</organism>
<feature type="compositionally biased region" description="Basic and acidic residues" evidence="1">
    <location>
        <begin position="1288"/>
        <end position="1302"/>
    </location>
</feature>
<evidence type="ECO:0000256" key="1">
    <source>
        <dbReference type="SAM" id="MobiDB-lite"/>
    </source>
</evidence>
<evidence type="ECO:0000313" key="5">
    <source>
        <dbReference type="EMBL" id="KAF5334777.1"/>
    </source>
</evidence>
<feature type="domain" description="RDRP core" evidence="2">
    <location>
        <begin position="103"/>
        <end position="546"/>
    </location>
</feature>
<dbReference type="Pfam" id="PF13086">
    <property type="entry name" value="AAA_11"/>
    <property type="match status" value="2"/>
</dbReference>
<name>A0A8H5C6A8_9AGAR</name>
<dbReference type="Gene3D" id="3.40.50.300">
    <property type="entry name" value="P-loop containing nucleotide triphosphate hydrolases"/>
    <property type="match status" value="3"/>
</dbReference>
<reference evidence="5 6" key="1">
    <citation type="journal article" date="2020" name="ISME J.">
        <title>Uncovering the hidden diversity of litter-decomposition mechanisms in mushroom-forming fungi.</title>
        <authorList>
            <person name="Floudas D."/>
            <person name="Bentzer J."/>
            <person name="Ahren D."/>
            <person name="Johansson T."/>
            <person name="Persson P."/>
            <person name="Tunlid A."/>
        </authorList>
    </citation>
    <scope>NUCLEOTIDE SEQUENCE [LARGE SCALE GENOMIC DNA]</scope>
    <source>
        <strain evidence="5 6">CBS 175.51</strain>
    </source>
</reference>
<dbReference type="InterPro" id="IPR041677">
    <property type="entry name" value="DNA2/NAM7_AAA_11"/>
</dbReference>
<feature type="domain" description="DNA2/NAM7 helicase helicase" evidence="3">
    <location>
        <begin position="1454"/>
        <end position="1522"/>
    </location>
</feature>
<evidence type="ECO:0000259" key="3">
    <source>
        <dbReference type="Pfam" id="PF13086"/>
    </source>
</evidence>
<dbReference type="GO" id="GO:0031380">
    <property type="term" value="C:nuclear RNA-directed RNA polymerase complex"/>
    <property type="evidence" value="ECO:0007669"/>
    <property type="project" value="TreeGrafter"/>
</dbReference>
<dbReference type="GO" id="GO:0003968">
    <property type="term" value="F:RNA-directed RNA polymerase activity"/>
    <property type="evidence" value="ECO:0007669"/>
    <property type="project" value="UniProtKB-KW"/>
</dbReference>
<feature type="region of interest" description="Disordered" evidence="1">
    <location>
        <begin position="1270"/>
        <end position="1318"/>
    </location>
</feature>
<dbReference type="Pfam" id="PF05183">
    <property type="entry name" value="RdRP"/>
    <property type="match status" value="1"/>
</dbReference>
<feature type="compositionally biased region" description="Acidic residues" evidence="1">
    <location>
        <begin position="1305"/>
        <end position="1318"/>
    </location>
</feature>